<name>A0A5J4T7N4_9EUKA</name>
<dbReference type="Proteomes" id="UP000324800">
    <property type="component" value="Unassembled WGS sequence"/>
</dbReference>
<evidence type="ECO:0000259" key="2">
    <source>
        <dbReference type="Pfam" id="PF23233"/>
    </source>
</evidence>
<evidence type="ECO:0000259" key="1">
    <source>
        <dbReference type="Pfam" id="PF23220"/>
    </source>
</evidence>
<evidence type="ECO:0000313" key="4">
    <source>
        <dbReference type="Proteomes" id="UP000324800"/>
    </source>
</evidence>
<dbReference type="InterPro" id="IPR055433">
    <property type="entry name" value="HAT_Syf1-like_N"/>
</dbReference>
<feature type="domain" description="Pre-mRNA-splicing factor SYF1 central HAT repeats" evidence="1">
    <location>
        <begin position="113"/>
        <end position="193"/>
    </location>
</feature>
<feature type="non-terminal residue" evidence="3">
    <location>
        <position position="1"/>
    </location>
</feature>
<comment type="caution">
    <text evidence="3">The sequence shown here is derived from an EMBL/GenBank/DDBJ whole genome shotgun (WGS) entry which is preliminary data.</text>
</comment>
<dbReference type="Pfam" id="PF23220">
    <property type="entry name" value="HAT_Syf1_M"/>
    <property type="match status" value="1"/>
</dbReference>
<dbReference type="OrthoDB" id="10067343at2759"/>
<dbReference type="AlphaFoldDB" id="A0A5J4T7N4"/>
<organism evidence="3 4">
    <name type="scientific">Streblomastix strix</name>
    <dbReference type="NCBI Taxonomy" id="222440"/>
    <lineage>
        <taxon>Eukaryota</taxon>
        <taxon>Metamonada</taxon>
        <taxon>Preaxostyla</taxon>
        <taxon>Oxymonadida</taxon>
        <taxon>Streblomastigidae</taxon>
        <taxon>Streblomastix</taxon>
    </lineage>
</organism>
<dbReference type="Pfam" id="PF23233">
    <property type="entry name" value="HAT_Syf1_CNRKL1_N"/>
    <property type="match status" value="1"/>
</dbReference>
<reference evidence="3 4" key="1">
    <citation type="submission" date="2019-03" db="EMBL/GenBank/DDBJ databases">
        <title>Single cell metagenomics reveals metabolic interactions within the superorganism composed of flagellate Streblomastix strix and complex community of Bacteroidetes bacteria on its surface.</title>
        <authorList>
            <person name="Treitli S.C."/>
            <person name="Kolisko M."/>
            <person name="Husnik F."/>
            <person name="Keeling P."/>
            <person name="Hampl V."/>
        </authorList>
    </citation>
    <scope>NUCLEOTIDE SEQUENCE [LARGE SCALE GENOMIC DNA]</scope>
    <source>
        <strain evidence="3">ST1C</strain>
    </source>
</reference>
<dbReference type="EMBL" id="SNRW01038215">
    <property type="protein sequence ID" value="KAA6353385.1"/>
    <property type="molecule type" value="Genomic_DNA"/>
</dbReference>
<dbReference type="InterPro" id="IPR056350">
    <property type="entry name" value="HAT_Syf1_central"/>
</dbReference>
<evidence type="ECO:0000313" key="3">
    <source>
        <dbReference type="EMBL" id="KAA6353385.1"/>
    </source>
</evidence>
<sequence length="224" mass="26357">TQQANVVLQQITYIPPKDEDIQRAIIHKVIYHGRYELWRMYLTELRQKVREHNFHSEDVRDAIATHDRAFVFLNNHLLIWTSFIKFVNSLFILLETIQSVYRRYLEIEPSQTEQYIEFLLERSQYDDTAQILIDFIIDPTKVSNMGHRKAQLKITLWELVASHANQIASFRNSCKEAVLREGVAQIRKVTGEIKKDNIEEGRDEQRSLYSVLGTLEMYEGDGAK</sequence>
<gene>
    <name evidence="3" type="ORF">EZS28_051088</name>
</gene>
<accession>A0A5J4T7N4</accession>
<feature type="non-terminal residue" evidence="3">
    <location>
        <position position="224"/>
    </location>
</feature>
<feature type="domain" description="Pre-mRNA-splicing factor Syf1-like N-terminal HAT-repeats" evidence="2">
    <location>
        <begin position="32"/>
        <end position="88"/>
    </location>
</feature>
<protein>
    <submittedName>
        <fullName evidence="3">Uncharacterized protein</fullName>
    </submittedName>
</protein>
<proteinExistence type="predicted"/>